<evidence type="ECO:0000256" key="3">
    <source>
        <dbReference type="ARBA" id="ARBA00022837"/>
    </source>
</evidence>
<evidence type="ECO:0000313" key="7">
    <source>
        <dbReference type="Proteomes" id="UP000076722"/>
    </source>
</evidence>
<dbReference type="OrthoDB" id="26525at2759"/>
<dbReference type="Pfam" id="PF13499">
    <property type="entry name" value="EF-hand_7"/>
    <property type="match status" value="2"/>
</dbReference>
<dbReference type="InterPro" id="IPR002048">
    <property type="entry name" value="EF_hand_dom"/>
</dbReference>
<dbReference type="InterPro" id="IPR050230">
    <property type="entry name" value="CALM/Myosin/TropC-like"/>
</dbReference>
<reference evidence="6 7" key="1">
    <citation type="journal article" date="2016" name="Mol. Biol. Evol.">
        <title>Comparative Genomics of Early-Diverging Mushroom-Forming Fungi Provides Insights into the Origins of Lignocellulose Decay Capabilities.</title>
        <authorList>
            <person name="Nagy L.G."/>
            <person name="Riley R."/>
            <person name="Tritt A."/>
            <person name="Adam C."/>
            <person name="Daum C."/>
            <person name="Floudas D."/>
            <person name="Sun H."/>
            <person name="Yadav J.S."/>
            <person name="Pangilinan J."/>
            <person name="Larsson K.H."/>
            <person name="Matsuura K."/>
            <person name="Barry K."/>
            <person name="Labutti K."/>
            <person name="Kuo R."/>
            <person name="Ohm R.A."/>
            <person name="Bhattacharya S.S."/>
            <person name="Shirouzu T."/>
            <person name="Yoshinaga Y."/>
            <person name="Martin F.M."/>
            <person name="Grigoriev I.V."/>
            <person name="Hibbett D.S."/>
        </authorList>
    </citation>
    <scope>NUCLEOTIDE SEQUENCE [LARGE SCALE GENOMIC DNA]</scope>
    <source>
        <strain evidence="6 7">HHB9708</strain>
    </source>
</reference>
<keyword evidence="7" id="KW-1185">Reference proteome</keyword>
<dbReference type="STRING" id="1314777.A0A164YBC9"/>
<dbReference type="PANTHER" id="PTHR23048:SF48">
    <property type="entry name" value="CENTRIN 3"/>
    <property type="match status" value="1"/>
</dbReference>
<dbReference type="InterPro" id="IPR011992">
    <property type="entry name" value="EF-hand-dom_pair"/>
</dbReference>
<dbReference type="SUPFAM" id="SSF47473">
    <property type="entry name" value="EF-hand"/>
    <property type="match status" value="1"/>
</dbReference>
<dbReference type="SMART" id="SM00054">
    <property type="entry name" value="EFh"/>
    <property type="match status" value="4"/>
</dbReference>
<protein>
    <submittedName>
        <fullName evidence="6">EF-hand</fullName>
    </submittedName>
</protein>
<dbReference type="Gene3D" id="1.10.238.10">
    <property type="entry name" value="EF-hand"/>
    <property type="match status" value="2"/>
</dbReference>
<dbReference type="CDD" id="cd00051">
    <property type="entry name" value="EFh"/>
    <property type="match status" value="1"/>
</dbReference>
<dbReference type="EMBL" id="KV419398">
    <property type="protein sequence ID" value="KZS96755.1"/>
    <property type="molecule type" value="Genomic_DNA"/>
</dbReference>
<evidence type="ECO:0000259" key="5">
    <source>
        <dbReference type="PROSITE" id="PS50222"/>
    </source>
</evidence>
<name>A0A164YBC9_9AGAM</name>
<accession>A0A164YBC9</accession>
<dbReference type="GO" id="GO:0005509">
    <property type="term" value="F:calcium ion binding"/>
    <property type="evidence" value="ECO:0007669"/>
    <property type="project" value="InterPro"/>
</dbReference>
<evidence type="ECO:0000256" key="4">
    <source>
        <dbReference type="SAM" id="MobiDB-lite"/>
    </source>
</evidence>
<sequence length="165" mass="19542">MYATSVQRARQQRSSNQPELTEQQRLDIKEAFELFDTDKDGCVDYHELKVAMRALGFDLPRAEVLRILRDHDTRGRNLMEFDDFSRIMTERILARDPMEDLRRAFQLFDDDHTGKISFRNLKRVSRDLGERLDDEELQAMIDEFDLDQDGEISEQEFFAIMEETA</sequence>
<gene>
    <name evidence="6" type="ORF">SISNIDRAFT_450489</name>
</gene>
<evidence type="ECO:0000256" key="1">
    <source>
        <dbReference type="ARBA" id="ARBA00022723"/>
    </source>
</evidence>
<dbReference type="Proteomes" id="UP000076722">
    <property type="component" value="Unassembled WGS sequence"/>
</dbReference>
<organism evidence="6 7">
    <name type="scientific">Sistotremastrum niveocremeum HHB9708</name>
    <dbReference type="NCBI Taxonomy" id="1314777"/>
    <lineage>
        <taxon>Eukaryota</taxon>
        <taxon>Fungi</taxon>
        <taxon>Dikarya</taxon>
        <taxon>Basidiomycota</taxon>
        <taxon>Agaricomycotina</taxon>
        <taxon>Agaricomycetes</taxon>
        <taxon>Sistotremastrales</taxon>
        <taxon>Sistotremastraceae</taxon>
        <taxon>Sertulicium</taxon>
        <taxon>Sertulicium niveocremeum</taxon>
    </lineage>
</organism>
<dbReference type="PROSITE" id="PS00018">
    <property type="entry name" value="EF_HAND_1"/>
    <property type="match status" value="2"/>
</dbReference>
<feature type="domain" description="EF-hand" evidence="5">
    <location>
        <begin position="132"/>
        <end position="165"/>
    </location>
</feature>
<dbReference type="PROSITE" id="PS50222">
    <property type="entry name" value="EF_HAND_2"/>
    <property type="match status" value="3"/>
</dbReference>
<dbReference type="AlphaFoldDB" id="A0A164YBC9"/>
<evidence type="ECO:0000256" key="2">
    <source>
        <dbReference type="ARBA" id="ARBA00022737"/>
    </source>
</evidence>
<feature type="domain" description="EF-hand" evidence="5">
    <location>
        <begin position="96"/>
        <end position="131"/>
    </location>
</feature>
<dbReference type="PANTHER" id="PTHR23048">
    <property type="entry name" value="MYOSIN LIGHT CHAIN 1, 3"/>
    <property type="match status" value="1"/>
</dbReference>
<keyword evidence="2" id="KW-0677">Repeat</keyword>
<proteinExistence type="predicted"/>
<feature type="region of interest" description="Disordered" evidence="4">
    <location>
        <begin position="1"/>
        <end position="22"/>
    </location>
</feature>
<dbReference type="GO" id="GO:0005825">
    <property type="term" value="C:half bridge of spindle pole body"/>
    <property type="evidence" value="ECO:0007669"/>
    <property type="project" value="UniProtKB-ARBA"/>
</dbReference>
<dbReference type="GO" id="GO:0016460">
    <property type="term" value="C:myosin II complex"/>
    <property type="evidence" value="ECO:0007669"/>
    <property type="project" value="TreeGrafter"/>
</dbReference>
<keyword evidence="3" id="KW-0106">Calcium</keyword>
<feature type="compositionally biased region" description="Polar residues" evidence="4">
    <location>
        <begin position="1"/>
        <end position="21"/>
    </location>
</feature>
<dbReference type="InterPro" id="IPR018247">
    <property type="entry name" value="EF_Hand_1_Ca_BS"/>
</dbReference>
<evidence type="ECO:0000313" key="6">
    <source>
        <dbReference type="EMBL" id="KZS96755.1"/>
    </source>
</evidence>
<dbReference type="GO" id="GO:0030474">
    <property type="term" value="P:spindle pole body duplication"/>
    <property type="evidence" value="ECO:0007669"/>
    <property type="project" value="UniProtKB-ARBA"/>
</dbReference>
<feature type="domain" description="EF-hand" evidence="5">
    <location>
        <begin position="23"/>
        <end position="58"/>
    </location>
</feature>
<dbReference type="FunFam" id="1.10.238.10:FF:000077">
    <property type="entry name" value="Centrin 1"/>
    <property type="match status" value="1"/>
</dbReference>
<keyword evidence="1" id="KW-0479">Metal-binding</keyword>